<evidence type="ECO:0000256" key="3">
    <source>
        <dbReference type="ARBA" id="ARBA00012662"/>
    </source>
</evidence>
<dbReference type="PANTHER" id="PTHR10030">
    <property type="entry name" value="ALPHA-L-FUCOSIDASE"/>
    <property type="match status" value="1"/>
</dbReference>
<evidence type="ECO:0000259" key="8">
    <source>
        <dbReference type="Pfam" id="PF16757"/>
    </source>
</evidence>
<sequence>MHELVENYKPDVLWSDGDWEAPDTYWNATEFLAWLYNDSPVKDSIVVNDRWGINIPCKHGDFYTCTDRYNPGILQPHKWENAMTIDKHSWGFRRNAKLSEYYTTAELISELASTVSCGGNLLMNVGPTKDGIISPIFEERLLQMGEWLSINGEAIYGTKPWTVQNDTLTWGVWYTSKGSTVYAIVLHWTWYDNPLPLSAPLKLFKDPNTQWSVSDAVYIKFPDKSTVKSEWAWVLKNTI</sequence>
<evidence type="ECO:0000256" key="4">
    <source>
        <dbReference type="ARBA" id="ARBA00022729"/>
    </source>
</evidence>
<evidence type="ECO:0000256" key="1">
    <source>
        <dbReference type="ARBA" id="ARBA00004071"/>
    </source>
</evidence>
<evidence type="ECO:0000313" key="10">
    <source>
        <dbReference type="Proteomes" id="UP001162156"/>
    </source>
</evidence>
<gene>
    <name evidence="9" type="ORF">NQ314_008034</name>
</gene>
<dbReference type="EC" id="3.2.1.51" evidence="3"/>
<dbReference type="InterPro" id="IPR017853">
    <property type="entry name" value="GH"/>
</dbReference>
<dbReference type="GO" id="GO:0006004">
    <property type="term" value="P:fucose metabolic process"/>
    <property type="evidence" value="ECO:0007669"/>
    <property type="project" value="InterPro"/>
</dbReference>
<dbReference type="InterPro" id="IPR000933">
    <property type="entry name" value="Glyco_hydro_29"/>
</dbReference>
<proteinExistence type="inferred from homology"/>
<reference evidence="9" key="1">
    <citation type="journal article" date="2023" name="Insect Mol. Biol.">
        <title>Genome sequencing provides insights into the evolution of gene families encoding plant cell wall-degrading enzymes in longhorned beetles.</title>
        <authorList>
            <person name="Shin N.R."/>
            <person name="Okamura Y."/>
            <person name="Kirsch R."/>
            <person name="Pauchet Y."/>
        </authorList>
    </citation>
    <scope>NUCLEOTIDE SEQUENCE</scope>
    <source>
        <strain evidence="9">RBIC_L_NR</strain>
    </source>
</reference>
<dbReference type="Pfam" id="PF16757">
    <property type="entry name" value="Fucosidase_C"/>
    <property type="match status" value="1"/>
</dbReference>
<dbReference type="PANTHER" id="PTHR10030:SF37">
    <property type="entry name" value="ALPHA-L-FUCOSIDASE-RELATED"/>
    <property type="match status" value="1"/>
</dbReference>
<evidence type="ECO:0000259" key="7">
    <source>
        <dbReference type="Pfam" id="PF01120"/>
    </source>
</evidence>
<dbReference type="GO" id="GO:0016139">
    <property type="term" value="P:glycoside catabolic process"/>
    <property type="evidence" value="ECO:0007669"/>
    <property type="project" value="TreeGrafter"/>
</dbReference>
<keyword evidence="5" id="KW-0378">Hydrolase</keyword>
<evidence type="ECO:0000256" key="5">
    <source>
        <dbReference type="ARBA" id="ARBA00022801"/>
    </source>
</evidence>
<dbReference type="InterPro" id="IPR057739">
    <property type="entry name" value="Glyco_hydro_29_N"/>
</dbReference>
<dbReference type="GO" id="GO:0004560">
    <property type="term" value="F:alpha-L-fucosidase activity"/>
    <property type="evidence" value="ECO:0007669"/>
    <property type="project" value="UniProtKB-EC"/>
</dbReference>
<keyword evidence="6" id="KW-0326">Glycosidase</keyword>
<keyword evidence="4" id="KW-0732">Signal</keyword>
<comment type="function">
    <text evidence="1">Alpha-L-fucosidase is responsible for hydrolyzing the alpha-1,6-linked fucose joined to the reducing-end N-acetylglucosamine of the carbohydrate moieties of glycoproteins.</text>
</comment>
<comment type="caution">
    <text evidence="9">The sequence shown here is derived from an EMBL/GenBank/DDBJ whole genome shotgun (WGS) entry which is preliminary data.</text>
</comment>
<dbReference type="Proteomes" id="UP001162156">
    <property type="component" value="Unassembled WGS sequence"/>
</dbReference>
<dbReference type="GO" id="GO:0005764">
    <property type="term" value="C:lysosome"/>
    <property type="evidence" value="ECO:0007669"/>
    <property type="project" value="TreeGrafter"/>
</dbReference>
<feature type="domain" description="Glycoside hydrolase family 29 N-terminal" evidence="7">
    <location>
        <begin position="1"/>
        <end position="153"/>
    </location>
</feature>
<feature type="domain" description="Alpha-L-fucosidase C-terminal" evidence="8">
    <location>
        <begin position="164"/>
        <end position="236"/>
    </location>
</feature>
<comment type="similarity">
    <text evidence="2">Belongs to the glycosyl hydrolase 29 family.</text>
</comment>
<dbReference type="SMART" id="SM00812">
    <property type="entry name" value="Alpha_L_fucos"/>
    <property type="match status" value="1"/>
</dbReference>
<organism evidence="9 10">
    <name type="scientific">Rhamnusium bicolor</name>
    <dbReference type="NCBI Taxonomy" id="1586634"/>
    <lineage>
        <taxon>Eukaryota</taxon>
        <taxon>Metazoa</taxon>
        <taxon>Ecdysozoa</taxon>
        <taxon>Arthropoda</taxon>
        <taxon>Hexapoda</taxon>
        <taxon>Insecta</taxon>
        <taxon>Pterygota</taxon>
        <taxon>Neoptera</taxon>
        <taxon>Endopterygota</taxon>
        <taxon>Coleoptera</taxon>
        <taxon>Polyphaga</taxon>
        <taxon>Cucujiformia</taxon>
        <taxon>Chrysomeloidea</taxon>
        <taxon>Cerambycidae</taxon>
        <taxon>Lepturinae</taxon>
        <taxon>Rhagiini</taxon>
        <taxon>Rhamnusium</taxon>
    </lineage>
</organism>
<evidence type="ECO:0000313" key="9">
    <source>
        <dbReference type="EMBL" id="KAJ8950181.1"/>
    </source>
</evidence>
<dbReference type="Pfam" id="PF01120">
    <property type="entry name" value="Alpha_L_fucos"/>
    <property type="match status" value="1"/>
</dbReference>
<dbReference type="EMBL" id="JANEYF010002186">
    <property type="protein sequence ID" value="KAJ8950181.1"/>
    <property type="molecule type" value="Genomic_DNA"/>
</dbReference>
<accession>A0AAV8YI44</accession>
<protein>
    <recommendedName>
        <fullName evidence="3">alpha-L-fucosidase</fullName>
        <ecNumber evidence="3">3.2.1.51</ecNumber>
    </recommendedName>
</protein>
<evidence type="ECO:0000256" key="2">
    <source>
        <dbReference type="ARBA" id="ARBA00007951"/>
    </source>
</evidence>
<keyword evidence="10" id="KW-1185">Reference proteome</keyword>
<dbReference type="Gene3D" id="3.20.20.80">
    <property type="entry name" value="Glycosidases"/>
    <property type="match status" value="1"/>
</dbReference>
<name>A0AAV8YI44_9CUCU</name>
<dbReference type="PRINTS" id="PR00741">
    <property type="entry name" value="GLHYDRLASE29"/>
</dbReference>
<dbReference type="AlphaFoldDB" id="A0AAV8YI44"/>
<dbReference type="InterPro" id="IPR031919">
    <property type="entry name" value="Fucosidase_C"/>
</dbReference>
<evidence type="ECO:0000256" key="6">
    <source>
        <dbReference type="ARBA" id="ARBA00023295"/>
    </source>
</evidence>
<dbReference type="InterPro" id="IPR016286">
    <property type="entry name" value="FUC_metazoa-typ"/>
</dbReference>
<dbReference type="SUPFAM" id="SSF51445">
    <property type="entry name" value="(Trans)glycosidases"/>
    <property type="match status" value="1"/>
</dbReference>